<organism evidence="3 4">
    <name type="scientific">Cylindrotheca closterium</name>
    <dbReference type="NCBI Taxonomy" id="2856"/>
    <lineage>
        <taxon>Eukaryota</taxon>
        <taxon>Sar</taxon>
        <taxon>Stramenopiles</taxon>
        <taxon>Ochrophyta</taxon>
        <taxon>Bacillariophyta</taxon>
        <taxon>Bacillariophyceae</taxon>
        <taxon>Bacillariophycidae</taxon>
        <taxon>Bacillariales</taxon>
        <taxon>Bacillariaceae</taxon>
        <taxon>Cylindrotheca</taxon>
    </lineage>
</organism>
<name>A0AAD2FK98_9STRA</name>
<reference evidence="3" key="1">
    <citation type="submission" date="2023-08" db="EMBL/GenBank/DDBJ databases">
        <authorList>
            <person name="Audoor S."/>
            <person name="Bilcke G."/>
        </authorList>
    </citation>
    <scope>NUCLEOTIDE SEQUENCE</scope>
</reference>
<evidence type="ECO:0000313" key="4">
    <source>
        <dbReference type="Proteomes" id="UP001295423"/>
    </source>
</evidence>
<feature type="region of interest" description="Disordered" evidence="1">
    <location>
        <begin position="1"/>
        <end position="82"/>
    </location>
</feature>
<evidence type="ECO:0000256" key="1">
    <source>
        <dbReference type="SAM" id="MobiDB-lite"/>
    </source>
</evidence>
<feature type="domain" description="GAG-pre-integrase" evidence="2">
    <location>
        <begin position="312"/>
        <end position="378"/>
    </location>
</feature>
<evidence type="ECO:0000259" key="2">
    <source>
        <dbReference type="Pfam" id="PF13976"/>
    </source>
</evidence>
<keyword evidence="4" id="KW-1185">Reference proteome</keyword>
<accession>A0AAD2FK98</accession>
<dbReference type="InterPro" id="IPR025724">
    <property type="entry name" value="GAG-pre-integrase_dom"/>
</dbReference>
<dbReference type="Pfam" id="PF13976">
    <property type="entry name" value="gag_pre-integrs"/>
    <property type="match status" value="1"/>
</dbReference>
<dbReference type="EMBL" id="CAKOGP040000635">
    <property type="protein sequence ID" value="CAJ1937371.1"/>
    <property type="molecule type" value="Genomic_DNA"/>
</dbReference>
<sequence length="393" mass="43661">MNDNKPSTSPATTSRETPHDQHQRRRPGNPNWTFYQDPRQRGEDDAFCFDPPRPQSCCHESSRHRSNRHNPSSNPSDNIFRHFNTFPRADKGQHVAADQTCHESTDLPLVSDSRSHVAILSSPAAKAFFKNADIPQQFSKVINCFCAAMNPDELRSDMSGDEKTARYPIIWDSGATTSISPYKDDFVGKLEPAPLGLKLCGIASRLKIEGIGHVAWSVVDTTGMLRTIKVPALYVPSATARLLSTSSLLQTYTDESISMNADHLQLSGSDKTNPVHVDHDPSTNLPTSLAYSHGTTPNRFDAFASIITSTLESNHNLSPAEKELLRWHHRLGHLNFSQIQFLRRTGVLAHSESAPRLQAAASRITTYQLCPACQFGKQRRRPSPGKTSQVVRD</sequence>
<dbReference type="Proteomes" id="UP001295423">
    <property type="component" value="Unassembled WGS sequence"/>
</dbReference>
<proteinExistence type="predicted"/>
<gene>
    <name evidence="3" type="ORF">CYCCA115_LOCUS5629</name>
</gene>
<evidence type="ECO:0000313" key="3">
    <source>
        <dbReference type="EMBL" id="CAJ1937371.1"/>
    </source>
</evidence>
<dbReference type="AlphaFoldDB" id="A0AAD2FK98"/>
<comment type="caution">
    <text evidence="3">The sequence shown here is derived from an EMBL/GenBank/DDBJ whole genome shotgun (WGS) entry which is preliminary data.</text>
</comment>
<protein>
    <recommendedName>
        <fullName evidence="2">GAG-pre-integrase domain-containing protein</fullName>
    </recommendedName>
</protein>
<feature type="compositionally biased region" description="Polar residues" evidence="1">
    <location>
        <begin position="1"/>
        <end position="15"/>
    </location>
</feature>